<proteinExistence type="predicted"/>
<evidence type="ECO:0008006" key="4">
    <source>
        <dbReference type="Google" id="ProtNLM"/>
    </source>
</evidence>
<gene>
    <name evidence="2" type="ORF">HMPREF9448_02556</name>
</gene>
<name>K0XD09_9BACT</name>
<sequence>MDIIWIIVGAICLLVGLAGCFLPALPGPPLSYVGMILLHLTDKVQFTATQLIVWAILVIIVQVLDYLTPLIGTKYSGGSKWGNRGCIAGTVIGIFLFPPWGIIFGPLVGAVIGELLGGKLTHEALKAGLGAFVGFLLGVILKVSLCGYFVVVFISALF</sequence>
<dbReference type="EMBL" id="ADLE01000018">
    <property type="protein sequence ID" value="EJZ61880.1"/>
    <property type="molecule type" value="Genomic_DNA"/>
</dbReference>
<comment type="caution">
    <text evidence="2">The sequence shown here is derived from an EMBL/GenBank/DDBJ whole genome shotgun (WGS) entry which is preliminary data.</text>
</comment>
<dbReference type="PANTHER" id="PTHR39165">
    <property type="entry name" value="IG HYPOTHETICAL 17883"/>
    <property type="match status" value="1"/>
</dbReference>
<dbReference type="HOGENOM" id="CLU_109297_0_1_10"/>
<protein>
    <recommendedName>
        <fullName evidence="4">DUF456 domain-containing protein</fullName>
    </recommendedName>
</protein>
<dbReference type="PANTHER" id="PTHR39165:SF1">
    <property type="entry name" value="DUF456 DOMAIN-CONTAINING PROTEIN"/>
    <property type="match status" value="1"/>
</dbReference>
<dbReference type="Pfam" id="PF04306">
    <property type="entry name" value="DUF456"/>
    <property type="match status" value="1"/>
</dbReference>
<reference evidence="2 3" key="1">
    <citation type="submission" date="2012-08" db="EMBL/GenBank/DDBJ databases">
        <title>The Genome Sequence of Barnesiella intestinihominis YIT 11860.</title>
        <authorList>
            <consortium name="The Broad Institute Genome Sequencing Platform"/>
            <person name="Earl A."/>
            <person name="Ward D."/>
            <person name="Feldgarden M."/>
            <person name="Gevers D."/>
            <person name="Morotomi M."/>
            <person name="Walker B."/>
            <person name="Young S.K."/>
            <person name="Zeng Q."/>
            <person name="Gargeya S."/>
            <person name="Fitzgerald M."/>
            <person name="Haas B."/>
            <person name="Abouelleil A."/>
            <person name="Alvarado L."/>
            <person name="Arachchi H.M."/>
            <person name="Berlin A.M."/>
            <person name="Chapman S.B."/>
            <person name="Goldberg J."/>
            <person name="Griggs A."/>
            <person name="Gujja S."/>
            <person name="Hansen M."/>
            <person name="Howarth C."/>
            <person name="Imamovic A."/>
            <person name="Larimer J."/>
            <person name="McCowen C."/>
            <person name="Montmayeur A."/>
            <person name="Murphy C."/>
            <person name="Neiman D."/>
            <person name="Pearson M."/>
            <person name="Priest M."/>
            <person name="Roberts A."/>
            <person name="Saif S."/>
            <person name="Shea T."/>
            <person name="Sisk P."/>
            <person name="Sykes S."/>
            <person name="Wortman J."/>
            <person name="Nusbaum C."/>
            <person name="Birren B."/>
        </authorList>
    </citation>
    <scope>NUCLEOTIDE SEQUENCE [LARGE SCALE GENOMIC DNA]</scope>
    <source>
        <strain evidence="2 3">YIT 11860</strain>
    </source>
</reference>
<evidence type="ECO:0000313" key="2">
    <source>
        <dbReference type="EMBL" id="EJZ61880.1"/>
    </source>
</evidence>
<accession>K0XD09</accession>
<dbReference type="AlphaFoldDB" id="K0XD09"/>
<dbReference type="InterPro" id="IPR007403">
    <property type="entry name" value="DUF456"/>
</dbReference>
<keyword evidence="1" id="KW-1133">Transmembrane helix</keyword>
<evidence type="ECO:0000256" key="1">
    <source>
        <dbReference type="SAM" id="Phobius"/>
    </source>
</evidence>
<evidence type="ECO:0000313" key="3">
    <source>
        <dbReference type="Proteomes" id="UP000006044"/>
    </source>
</evidence>
<dbReference type="RefSeq" id="WP_008862934.1">
    <property type="nucleotide sequence ID" value="NZ_CAXSNY010000004.1"/>
</dbReference>
<keyword evidence="1" id="KW-0812">Transmembrane</keyword>
<dbReference type="PATRIC" id="fig|742726.3.peg.2666"/>
<organism evidence="2 3">
    <name type="scientific">Barnesiella intestinihominis YIT 11860</name>
    <dbReference type="NCBI Taxonomy" id="742726"/>
    <lineage>
        <taxon>Bacteria</taxon>
        <taxon>Pseudomonadati</taxon>
        <taxon>Bacteroidota</taxon>
        <taxon>Bacteroidia</taxon>
        <taxon>Bacteroidales</taxon>
        <taxon>Barnesiellaceae</taxon>
        <taxon>Barnesiella</taxon>
    </lineage>
</organism>
<feature type="transmembrane region" description="Helical" evidence="1">
    <location>
        <begin position="44"/>
        <end position="64"/>
    </location>
</feature>
<dbReference type="Proteomes" id="UP000006044">
    <property type="component" value="Unassembled WGS sequence"/>
</dbReference>
<keyword evidence="1" id="KW-0472">Membrane</keyword>
<feature type="transmembrane region" description="Helical" evidence="1">
    <location>
        <begin position="132"/>
        <end position="157"/>
    </location>
</feature>
<dbReference type="OrthoDB" id="9808460at2"/>
<dbReference type="eggNOG" id="COG2839">
    <property type="taxonomic scope" value="Bacteria"/>
</dbReference>
<dbReference type="GeneID" id="77849739"/>
<feature type="transmembrane region" description="Helical" evidence="1">
    <location>
        <begin position="85"/>
        <end position="112"/>
    </location>
</feature>
<keyword evidence="3" id="KW-1185">Reference proteome</keyword>